<dbReference type="FunFam" id="3.40.50.300:FF:000209">
    <property type="entry name" value="Cell division protein FtsK"/>
    <property type="match status" value="1"/>
</dbReference>
<evidence type="ECO:0000256" key="2">
    <source>
        <dbReference type="ARBA" id="ARBA00006474"/>
    </source>
</evidence>
<feature type="transmembrane region" description="Helical" evidence="18">
    <location>
        <begin position="108"/>
        <end position="134"/>
    </location>
</feature>
<dbReference type="InterPro" id="IPR036388">
    <property type="entry name" value="WH-like_DNA-bd_sf"/>
</dbReference>
<dbReference type="InterPro" id="IPR036390">
    <property type="entry name" value="WH_DNA-bd_sf"/>
</dbReference>
<dbReference type="GO" id="GO:0051301">
    <property type="term" value="P:cell division"/>
    <property type="evidence" value="ECO:0007669"/>
    <property type="project" value="UniProtKB-KW"/>
</dbReference>
<dbReference type="SMART" id="SM00382">
    <property type="entry name" value="AAA"/>
    <property type="match status" value="1"/>
</dbReference>
<keyword evidence="6 18" id="KW-0812">Transmembrane</keyword>
<comment type="similarity">
    <text evidence="2">Belongs to the FtsK/SpoIIIE/SftA family.</text>
</comment>
<keyword evidence="5" id="KW-0132">Cell division</keyword>
<feature type="transmembrane region" description="Helical" evidence="18">
    <location>
        <begin position="185"/>
        <end position="203"/>
    </location>
</feature>
<comment type="caution">
    <text evidence="20">The sequence shown here is derived from an EMBL/GenBank/DDBJ whole genome shotgun (WGS) entry which is preliminary data.</text>
</comment>
<dbReference type="SUPFAM" id="SSF52540">
    <property type="entry name" value="P-loop containing nucleoside triphosphate hydrolases"/>
    <property type="match status" value="1"/>
</dbReference>
<evidence type="ECO:0000256" key="15">
    <source>
        <dbReference type="ARBA" id="ARBA00025923"/>
    </source>
</evidence>
<name>A0A9X1B3S2_9GAMM</name>
<keyword evidence="10 18" id="KW-1133">Transmembrane helix</keyword>
<dbReference type="InterPro" id="IPR003593">
    <property type="entry name" value="AAA+_ATPase"/>
</dbReference>
<keyword evidence="12 18" id="KW-0472">Membrane</keyword>
<accession>A0A9X1B3S2</accession>
<keyword evidence="11" id="KW-0238">DNA-binding</keyword>
<keyword evidence="13" id="KW-0131">Cell cycle</keyword>
<evidence type="ECO:0000256" key="17">
    <source>
        <dbReference type="SAM" id="MobiDB-lite"/>
    </source>
</evidence>
<dbReference type="GO" id="GO:0005524">
    <property type="term" value="F:ATP binding"/>
    <property type="evidence" value="ECO:0007669"/>
    <property type="project" value="UniProtKB-UniRule"/>
</dbReference>
<evidence type="ECO:0000256" key="1">
    <source>
        <dbReference type="ARBA" id="ARBA00004651"/>
    </source>
</evidence>
<dbReference type="Pfam" id="PF09397">
    <property type="entry name" value="FtsK_gamma"/>
    <property type="match status" value="1"/>
</dbReference>
<dbReference type="Pfam" id="PF13491">
    <property type="entry name" value="FtsK_4TM"/>
    <property type="match status" value="1"/>
</dbReference>
<protein>
    <recommendedName>
        <fullName evidence="3">DNA translocase FtsK</fullName>
    </recommendedName>
</protein>
<feature type="transmembrane region" description="Helical" evidence="18">
    <location>
        <begin position="24"/>
        <end position="42"/>
    </location>
</feature>
<evidence type="ECO:0000256" key="12">
    <source>
        <dbReference type="ARBA" id="ARBA00023136"/>
    </source>
</evidence>
<dbReference type="InterPro" id="IPR050206">
    <property type="entry name" value="FtsK/SpoIIIE/SftA"/>
</dbReference>
<dbReference type="PROSITE" id="PS50901">
    <property type="entry name" value="FTSK"/>
    <property type="match status" value="1"/>
</dbReference>
<comment type="subunit">
    <text evidence="15">Homohexamer. Forms a ring that surrounds DNA.</text>
</comment>
<organism evidence="20 21">
    <name type="scientific">Lamprobacter modestohalophilus</name>
    <dbReference type="NCBI Taxonomy" id="1064514"/>
    <lineage>
        <taxon>Bacteria</taxon>
        <taxon>Pseudomonadati</taxon>
        <taxon>Pseudomonadota</taxon>
        <taxon>Gammaproteobacteria</taxon>
        <taxon>Chromatiales</taxon>
        <taxon>Chromatiaceae</taxon>
        <taxon>Lamprobacter</taxon>
    </lineage>
</organism>
<gene>
    <name evidence="20" type="ORF">CKO42_07555</name>
</gene>
<dbReference type="InterPro" id="IPR025199">
    <property type="entry name" value="FtsK_4TM"/>
</dbReference>
<evidence type="ECO:0000259" key="19">
    <source>
        <dbReference type="PROSITE" id="PS50901"/>
    </source>
</evidence>
<dbReference type="InterPro" id="IPR027417">
    <property type="entry name" value="P-loop_NTPase"/>
</dbReference>
<comment type="subcellular location">
    <subcellularLocation>
        <location evidence="1">Cell membrane</location>
        <topology evidence="1">Multi-pass membrane protein</topology>
    </subcellularLocation>
</comment>
<dbReference type="Pfam" id="PF17854">
    <property type="entry name" value="FtsK_alpha"/>
    <property type="match status" value="1"/>
</dbReference>
<dbReference type="Pfam" id="PF01580">
    <property type="entry name" value="FtsK_SpoIIIE"/>
    <property type="match status" value="1"/>
</dbReference>
<dbReference type="EMBL" id="NRRY01000009">
    <property type="protein sequence ID" value="MBK1618299.1"/>
    <property type="molecule type" value="Genomic_DNA"/>
</dbReference>
<reference evidence="20 21" key="1">
    <citation type="journal article" date="2020" name="Microorganisms">
        <title>Osmotic Adaptation and Compatible Solute Biosynthesis of Phototrophic Bacteria as Revealed from Genome Analyses.</title>
        <authorList>
            <person name="Imhoff J.F."/>
            <person name="Rahn T."/>
            <person name="Kunzel S."/>
            <person name="Keller A."/>
            <person name="Neulinger S.C."/>
        </authorList>
    </citation>
    <scope>NUCLEOTIDE SEQUENCE [LARGE SCALE GENOMIC DNA]</scope>
    <source>
        <strain evidence="20 21">DSM 25653</strain>
    </source>
</reference>
<evidence type="ECO:0000256" key="3">
    <source>
        <dbReference type="ARBA" id="ARBA00020887"/>
    </source>
</evidence>
<dbReference type="GO" id="GO:0005886">
    <property type="term" value="C:plasma membrane"/>
    <property type="evidence" value="ECO:0007669"/>
    <property type="project" value="UniProtKB-SubCell"/>
</dbReference>
<evidence type="ECO:0000256" key="7">
    <source>
        <dbReference type="ARBA" id="ARBA00022741"/>
    </source>
</evidence>
<dbReference type="SMART" id="SM00843">
    <property type="entry name" value="Ftsk_gamma"/>
    <property type="match status" value="1"/>
</dbReference>
<feature type="region of interest" description="Disordered" evidence="17">
    <location>
        <begin position="435"/>
        <end position="475"/>
    </location>
</feature>
<dbReference type="Gene3D" id="3.40.50.300">
    <property type="entry name" value="P-loop containing nucleotide triphosphate hydrolases"/>
    <property type="match status" value="1"/>
</dbReference>
<dbReference type="RefSeq" id="WP_200241408.1">
    <property type="nucleotide sequence ID" value="NZ_NRRY01000009.1"/>
</dbReference>
<evidence type="ECO:0000256" key="13">
    <source>
        <dbReference type="ARBA" id="ARBA00023306"/>
    </source>
</evidence>
<proteinExistence type="inferred from homology"/>
<dbReference type="Gene3D" id="1.10.10.10">
    <property type="entry name" value="Winged helix-like DNA-binding domain superfamily/Winged helix DNA-binding domain"/>
    <property type="match status" value="1"/>
</dbReference>
<feature type="region of interest" description="Disordered" evidence="17">
    <location>
        <begin position="875"/>
        <end position="895"/>
    </location>
</feature>
<evidence type="ECO:0000256" key="14">
    <source>
        <dbReference type="ARBA" id="ARBA00024784"/>
    </source>
</evidence>
<keyword evidence="4" id="KW-1003">Cell membrane</keyword>
<sequence length="959" mass="103118">MEQATRLRHARLGDYLERAWREGALWAVVIISLYLVLALATYSPDDPGWSFAGEQAMVANTGGRFGAWFADLSLFLFGVFAYLIPIGLAASAFLIFREREPEPETKLYWLVLRWIGLLLTLAAGAGLASLQFAGPFGDLPNGIGGGLGQMVSELAAAAIGLGGGSLLLLGLLLIGLSLFTGLSPLLIVDGIGDLTLMVLRFPVPLYRRISATLAERRQRQDWEAEWEDEDDSEQDWLDEIEDDDADALEKRVEPWRSSASRFDEIDLPETTAPQQTPKQTPRNAIRSLNDETHGHSTELAETGLSMGVPPLHSAEPNLQIRVGTGFDSSSTLARAATQGRPSEPLSAPASTSVAETAKHEDAESLGSGWQEPASERTVETQTPATEALSPTLAERSMPAAAASPTLSPTPAITPLAPPVVEPAWADAATFTHTPAARPAVPQPAPSGTMAIRGDFSQRPPLDLLDPPRRSGNAATPEQIEAMSHELEARLAEFGVVAEVVEVHPGPVVALFELELAPGVKVSKITGLSKDIARALSKISVRVVEVIPGKSVIGIEVPNDQREMVTLSEIIGSRAYHEAKSPLTISMGTNISGEPVVADLGRMPHALIAGTTGSGKSVAINAMILSLVYKAGPDDVRLIMVDPKMLELSVYEGIPHLLTPVVTDMKEAANALRWCVGEMERRYKLMASLGVRNIAGYNRKVLDAIAAGEPISDPTYAPLVNAAIAQGFEPPEVPTLEKLPNIVVIIDELADMMMVVGKKVEELIARLAQKARASGIHLLLATQRPSVDVLTGLIKANIPTRMAFKVSARVDSRTVLDQMGAEHLLGHGDMLYLPPGGSISQRVHGAFVDDHEVHKVVDFLKQQGTPEYIENILQEPSDHLPGIDPEPKGGGDVEDQDPLFDEAVQIVVESRRASISGVQRRLKIGYNRAARMIEEMERIGVVGPAETNGNREVLAPPPQD</sequence>
<dbReference type="GO" id="GO:0003677">
    <property type="term" value="F:DNA binding"/>
    <property type="evidence" value="ECO:0007669"/>
    <property type="project" value="UniProtKB-KW"/>
</dbReference>
<keyword evidence="21" id="KW-1185">Reference proteome</keyword>
<evidence type="ECO:0000313" key="20">
    <source>
        <dbReference type="EMBL" id="MBK1618299.1"/>
    </source>
</evidence>
<feature type="region of interest" description="Disordered" evidence="17">
    <location>
        <begin position="330"/>
        <end position="385"/>
    </location>
</feature>
<evidence type="ECO:0000256" key="16">
    <source>
        <dbReference type="PROSITE-ProRule" id="PRU00289"/>
    </source>
</evidence>
<dbReference type="PANTHER" id="PTHR22683:SF41">
    <property type="entry name" value="DNA TRANSLOCASE FTSK"/>
    <property type="match status" value="1"/>
</dbReference>
<comment type="function">
    <text evidence="14">Essential cell division protein that coordinates cell division and chromosome segregation. The N-terminus is involved in assembly of the cell-division machinery. The C-terminus functions as a DNA motor that moves dsDNA in an ATP-dependent manner towards the dif recombination site, which is located within the replication terminus region. Translocation stops specifically at Xer-dif sites, where FtsK interacts with the Xer recombinase, allowing activation of chromosome unlinking by recombination. FtsK orienting polar sequences (KOPS) guide the direction of DNA translocation. FtsK can remove proteins from DNA as it translocates, but translocation stops specifically at XerCD-dif site, thereby preventing removal of XerC and XerD from dif.</text>
</comment>
<dbReference type="InterPro" id="IPR041027">
    <property type="entry name" value="FtsK_alpha"/>
</dbReference>
<evidence type="ECO:0000256" key="5">
    <source>
        <dbReference type="ARBA" id="ARBA00022618"/>
    </source>
</evidence>
<feature type="binding site" evidence="16">
    <location>
        <begin position="609"/>
        <end position="616"/>
    </location>
    <ligand>
        <name>ATP</name>
        <dbReference type="ChEBI" id="CHEBI:30616"/>
    </ligand>
</feature>
<dbReference type="PANTHER" id="PTHR22683">
    <property type="entry name" value="SPORULATION PROTEIN RELATED"/>
    <property type="match status" value="1"/>
</dbReference>
<evidence type="ECO:0000256" key="8">
    <source>
        <dbReference type="ARBA" id="ARBA00022829"/>
    </source>
</evidence>
<keyword evidence="9 16" id="KW-0067">ATP-binding</keyword>
<feature type="region of interest" description="Disordered" evidence="17">
    <location>
        <begin position="249"/>
        <end position="282"/>
    </location>
</feature>
<feature type="transmembrane region" description="Helical" evidence="18">
    <location>
        <begin position="74"/>
        <end position="96"/>
    </location>
</feature>
<feature type="transmembrane region" description="Helical" evidence="18">
    <location>
        <begin position="154"/>
        <end position="178"/>
    </location>
</feature>
<dbReference type="Gene3D" id="3.30.980.40">
    <property type="match status" value="1"/>
</dbReference>
<dbReference type="SUPFAM" id="SSF46785">
    <property type="entry name" value="Winged helix' DNA-binding domain"/>
    <property type="match status" value="1"/>
</dbReference>
<evidence type="ECO:0000256" key="11">
    <source>
        <dbReference type="ARBA" id="ARBA00023125"/>
    </source>
</evidence>
<evidence type="ECO:0000256" key="4">
    <source>
        <dbReference type="ARBA" id="ARBA00022475"/>
    </source>
</evidence>
<feature type="compositionally biased region" description="Low complexity" evidence="17">
    <location>
        <begin position="268"/>
        <end position="281"/>
    </location>
</feature>
<dbReference type="GO" id="GO:0007059">
    <property type="term" value="P:chromosome segregation"/>
    <property type="evidence" value="ECO:0007669"/>
    <property type="project" value="UniProtKB-KW"/>
</dbReference>
<dbReference type="Proteomes" id="UP001138768">
    <property type="component" value="Unassembled WGS sequence"/>
</dbReference>
<evidence type="ECO:0000256" key="6">
    <source>
        <dbReference type="ARBA" id="ARBA00022692"/>
    </source>
</evidence>
<evidence type="ECO:0000256" key="18">
    <source>
        <dbReference type="SAM" id="Phobius"/>
    </source>
</evidence>
<feature type="domain" description="FtsK" evidence="19">
    <location>
        <begin position="592"/>
        <end position="812"/>
    </location>
</feature>
<dbReference type="CDD" id="cd01127">
    <property type="entry name" value="TrwB_TraG_TraD_VirD4"/>
    <property type="match status" value="1"/>
</dbReference>
<evidence type="ECO:0000313" key="21">
    <source>
        <dbReference type="Proteomes" id="UP001138768"/>
    </source>
</evidence>
<dbReference type="InterPro" id="IPR018541">
    <property type="entry name" value="Ftsk_gamma"/>
</dbReference>
<evidence type="ECO:0000256" key="10">
    <source>
        <dbReference type="ARBA" id="ARBA00022989"/>
    </source>
</evidence>
<dbReference type="InterPro" id="IPR002543">
    <property type="entry name" value="FtsK_dom"/>
</dbReference>
<dbReference type="AlphaFoldDB" id="A0A9X1B3S2"/>
<keyword evidence="8" id="KW-0159">Chromosome partition</keyword>
<keyword evidence="7 16" id="KW-0547">Nucleotide-binding</keyword>
<evidence type="ECO:0000256" key="9">
    <source>
        <dbReference type="ARBA" id="ARBA00022840"/>
    </source>
</evidence>